<protein>
    <recommendedName>
        <fullName evidence="10">Cytochrome P450</fullName>
    </recommendedName>
</protein>
<name>F8NX72_SERL9</name>
<dbReference type="InterPro" id="IPR050121">
    <property type="entry name" value="Cytochrome_P450_monoxygenase"/>
</dbReference>
<evidence type="ECO:0000256" key="8">
    <source>
        <dbReference type="RuleBase" id="RU000461"/>
    </source>
</evidence>
<dbReference type="Gene3D" id="1.10.630.10">
    <property type="entry name" value="Cytochrome P450"/>
    <property type="match status" value="1"/>
</dbReference>
<dbReference type="CDD" id="cd11062">
    <property type="entry name" value="CYP58-like"/>
    <property type="match status" value="1"/>
</dbReference>
<dbReference type="PANTHER" id="PTHR24305:SF157">
    <property type="entry name" value="N-ACETYLTRYPTOPHAN 6-HYDROXYLASE IVOC-RELATED"/>
    <property type="match status" value="1"/>
</dbReference>
<evidence type="ECO:0000256" key="5">
    <source>
        <dbReference type="ARBA" id="ARBA00023002"/>
    </source>
</evidence>
<dbReference type="Pfam" id="PF00067">
    <property type="entry name" value="p450"/>
    <property type="match status" value="1"/>
</dbReference>
<dbReference type="OrthoDB" id="1470350at2759"/>
<evidence type="ECO:0000313" key="9">
    <source>
        <dbReference type="EMBL" id="EGO24547.1"/>
    </source>
</evidence>
<dbReference type="InterPro" id="IPR017972">
    <property type="entry name" value="Cyt_P450_CS"/>
</dbReference>
<comment type="cofactor">
    <cofactor evidence="1 7">
        <name>heme</name>
        <dbReference type="ChEBI" id="CHEBI:30413"/>
    </cofactor>
</comment>
<dbReference type="GO" id="GO:0004497">
    <property type="term" value="F:monooxygenase activity"/>
    <property type="evidence" value="ECO:0007669"/>
    <property type="project" value="UniProtKB-KW"/>
</dbReference>
<dbReference type="AlphaFoldDB" id="F8NX72"/>
<dbReference type="HOGENOM" id="CLU_001570_14_4_1"/>
<evidence type="ECO:0008006" key="10">
    <source>
        <dbReference type="Google" id="ProtNLM"/>
    </source>
</evidence>
<dbReference type="InterPro" id="IPR002401">
    <property type="entry name" value="Cyt_P450_E_grp-I"/>
</dbReference>
<evidence type="ECO:0000256" key="4">
    <source>
        <dbReference type="ARBA" id="ARBA00022723"/>
    </source>
</evidence>
<organism>
    <name type="scientific">Serpula lacrymans var. lacrymans (strain S7.9)</name>
    <name type="common">Dry rot fungus</name>
    <dbReference type="NCBI Taxonomy" id="578457"/>
    <lineage>
        <taxon>Eukaryota</taxon>
        <taxon>Fungi</taxon>
        <taxon>Dikarya</taxon>
        <taxon>Basidiomycota</taxon>
        <taxon>Agaricomycotina</taxon>
        <taxon>Agaricomycetes</taxon>
        <taxon>Agaricomycetidae</taxon>
        <taxon>Boletales</taxon>
        <taxon>Coniophorineae</taxon>
        <taxon>Serpulaceae</taxon>
        <taxon>Serpula</taxon>
    </lineage>
</organism>
<dbReference type="PRINTS" id="PR00385">
    <property type="entry name" value="P450"/>
</dbReference>
<dbReference type="PROSITE" id="PS00086">
    <property type="entry name" value="CYTOCHROME_P450"/>
    <property type="match status" value="1"/>
</dbReference>
<evidence type="ECO:0000256" key="1">
    <source>
        <dbReference type="ARBA" id="ARBA00001971"/>
    </source>
</evidence>
<keyword evidence="7 8" id="KW-0349">Heme</keyword>
<evidence type="ECO:0000256" key="7">
    <source>
        <dbReference type="PIRSR" id="PIRSR602401-1"/>
    </source>
</evidence>
<dbReference type="Proteomes" id="UP000008064">
    <property type="component" value="Unassembled WGS sequence"/>
</dbReference>
<keyword evidence="5 8" id="KW-0560">Oxidoreductase</keyword>
<dbReference type="InterPro" id="IPR001128">
    <property type="entry name" value="Cyt_P450"/>
</dbReference>
<dbReference type="RefSeq" id="XP_007318566.1">
    <property type="nucleotide sequence ID" value="XM_007318504.1"/>
</dbReference>
<dbReference type="GO" id="GO:0005506">
    <property type="term" value="F:iron ion binding"/>
    <property type="evidence" value="ECO:0007669"/>
    <property type="project" value="InterPro"/>
</dbReference>
<dbReference type="SUPFAM" id="SSF48264">
    <property type="entry name" value="Cytochrome P450"/>
    <property type="match status" value="1"/>
</dbReference>
<evidence type="ECO:0000256" key="3">
    <source>
        <dbReference type="ARBA" id="ARBA00010617"/>
    </source>
</evidence>
<comment type="similarity">
    <text evidence="3 8">Belongs to the cytochrome P450 family.</text>
</comment>
<reference evidence="9" key="1">
    <citation type="submission" date="2011-04" db="EMBL/GenBank/DDBJ databases">
        <title>Evolution of plant cell wall degrading machinery underlies the functional diversity of forest fungi.</title>
        <authorList>
            <consortium name="US DOE Joint Genome Institute (JGI-PGF)"/>
            <person name="Eastwood D.C."/>
            <person name="Floudas D."/>
            <person name="Binder M."/>
            <person name="Majcherczyk A."/>
            <person name="Schneider P."/>
            <person name="Aerts A."/>
            <person name="Asiegbu F.O."/>
            <person name="Baker S.E."/>
            <person name="Barry K."/>
            <person name="Bendiksby M."/>
            <person name="Blumentritt M."/>
            <person name="Coutinho P.M."/>
            <person name="Cullen D."/>
            <person name="Cullen D."/>
            <person name="Gathman A."/>
            <person name="Goodell B."/>
            <person name="Henrissat B."/>
            <person name="Ihrmark K."/>
            <person name="Kauserud H."/>
            <person name="Kohler A."/>
            <person name="LaButti K."/>
            <person name="Lapidus A."/>
            <person name="Lavin J.L."/>
            <person name="Lee Y.-H."/>
            <person name="Lindquist E."/>
            <person name="Lilly W."/>
            <person name="Lucas S."/>
            <person name="Morin E."/>
            <person name="Murat C."/>
            <person name="Oguiza J.A."/>
            <person name="Park J."/>
            <person name="Pisabarro A.G."/>
            <person name="Riley R."/>
            <person name="Rosling A."/>
            <person name="Salamov A."/>
            <person name="Schmidt O."/>
            <person name="Schmutz J."/>
            <person name="Skrede I."/>
            <person name="Stenlid J."/>
            <person name="Wiebenga A."/>
            <person name="Xie X."/>
            <person name="Kues U."/>
            <person name="Hibbett D.S."/>
            <person name="Hoffmeister D."/>
            <person name="Hogberg N."/>
            <person name="Martin F."/>
            <person name="Grigoriev I.V."/>
            <person name="Watkinson S.C."/>
        </authorList>
    </citation>
    <scope>NUCLEOTIDE SEQUENCE</scope>
    <source>
        <strain evidence="9">S7.9</strain>
    </source>
</reference>
<dbReference type="KEGG" id="sla:SERLADRAFT_468033"/>
<dbReference type="EMBL" id="GL945434">
    <property type="protein sequence ID" value="EGO24547.1"/>
    <property type="molecule type" value="Genomic_DNA"/>
</dbReference>
<dbReference type="GeneID" id="18819342"/>
<evidence type="ECO:0000256" key="6">
    <source>
        <dbReference type="ARBA" id="ARBA00023004"/>
    </source>
</evidence>
<keyword evidence="6 7" id="KW-0408">Iron</keyword>
<evidence type="ECO:0000256" key="2">
    <source>
        <dbReference type="ARBA" id="ARBA00005179"/>
    </source>
</evidence>
<comment type="pathway">
    <text evidence="2">Secondary metabolite biosynthesis.</text>
</comment>
<sequence>MTLLSLSVVVQATVSYLVIGAVWKLYFHPLANFPGPKLAALTRLYQAYYDIVKDGSLVNHLWILHRKYGPVVRIGPNELHFCHPKAYEDIYSVGSKFTKDPHFYRAFDVKLASFGITDPQQAKAQREALRPAFSRRQILKLEGLMQQKVDTLVDRLLAPEHHEKPVNMKFAFRATTMDLVTDYCFGQSFGPLQYPNFSHPLVLSLEELTPILSIFKHFYISSYLVKIPDWIALRLNPSSSAFIHMRRDMEAKISKLLTNPHMLEKVDDQETIYHFLMNPEKGPAVSDKGLFEEAGNLLFAGTDTVSNTCVVGTYWILRNVDIRTKLVEELRDAWPEKDSKVGYETLEKLPYLTAVIKESLRLSMGIPVGLPRIVGPPGTTASIMGMSVPAGTSVSMGATFMHLNGDLFDNPHEFRPERWLQGNGHALDSSLVSFSRGPRSCIGVNLAWCQLYLIFANLFRKTTLEIYDTSDEDMKPRSHFVLMWPGKPLRVVVKDTTD</sequence>
<feature type="binding site" description="axial binding residue" evidence="7">
    <location>
        <position position="441"/>
    </location>
    <ligand>
        <name>heme</name>
        <dbReference type="ChEBI" id="CHEBI:30413"/>
    </ligand>
    <ligandPart>
        <name>Fe</name>
        <dbReference type="ChEBI" id="CHEBI:18248"/>
    </ligandPart>
</feature>
<dbReference type="GO" id="GO:0016705">
    <property type="term" value="F:oxidoreductase activity, acting on paired donors, with incorporation or reduction of molecular oxygen"/>
    <property type="evidence" value="ECO:0007669"/>
    <property type="project" value="InterPro"/>
</dbReference>
<gene>
    <name evidence="9" type="ORF">SERLADRAFT_468033</name>
</gene>
<dbReference type="PRINTS" id="PR00463">
    <property type="entry name" value="EP450I"/>
</dbReference>
<dbReference type="InterPro" id="IPR036396">
    <property type="entry name" value="Cyt_P450_sf"/>
</dbReference>
<dbReference type="PANTHER" id="PTHR24305">
    <property type="entry name" value="CYTOCHROME P450"/>
    <property type="match status" value="1"/>
</dbReference>
<keyword evidence="8" id="KW-0503">Monooxygenase</keyword>
<accession>F8NX72</accession>
<dbReference type="GO" id="GO:0020037">
    <property type="term" value="F:heme binding"/>
    <property type="evidence" value="ECO:0007669"/>
    <property type="project" value="InterPro"/>
</dbReference>
<keyword evidence="4 7" id="KW-0479">Metal-binding</keyword>
<proteinExistence type="inferred from homology"/>